<dbReference type="Proteomes" id="UP001549099">
    <property type="component" value="Unassembled WGS sequence"/>
</dbReference>
<accession>A0ABV2GD62</accession>
<gene>
    <name evidence="1" type="ORF">ABID49_002144</name>
</gene>
<reference evidence="1 2" key="1">
    <citation type="submission" date="2024-06" db="EMBL/GenBank/DDBJ databases">
        <title>Genomic Encyclopedia of Type Strains, Phase IV (KMG-IV): sequencing the most valuable type-strain genomes for metagenomic binning, comparative biology and taxonomic classification.</title>
        <authorList>
            <person name="Goeker M."/>
        </authorList>
    </citation>
    <scope>NUCLEOTIDE SEQUENCE [LARGE SCALE GENOMIC DNA]</scope>
    <source>
        <strain evidence="1 2">DSM 26128</strain>
    </source>
</reference>
<sequence length="110" mass="12012">MTWILWEENLRAPGVTGASLEGRVGSVLVSAAGGRFSRAWLPSPRPLPLPGAHVVQRFAIGHGNAVPAGVAALRSNQLPYKFVLIEKQKMLRLNRSIHVLKMIICLSHRA</sequence>
<proteinExistence type="predicted"/>
<keyword evidence="2" id="KW-1185">Reference proteome</keyword>
<dbReference type="EMBL" id="JBEPLW010000018">
    <property type="protein sequence ID" value="MET3576229.1"/>
    <property type="molecule type" value="Genomic_DNA"/>
</dbReference>
<organism evidence="1 2">
    <name type="scientific">Bhargavaea ullalensis</name>
    <dbReference type="NCBI Taxonomy" id="1265685"/>
    <lineage>
        <taxon>Bacteria</taxon>
        <taxon>Bacillati</taxon>
        <taxon>Bacillota</taxon>
        <taxon>Bacilli</taxon>
        <taxon>Bacillales</taxon>
        <taxon>Caryophanaceae</taxon>
        <taxon>Bhargavaea</taxon>
    </lineage>
</organism>
<name>A0ABV2GD62_9BACL</name>
<evidence type="ECO:0000313" key="1">
    <source>
        <dbReference type="EMBL" id="MET3576229.1"/>
    </source>
</evidence>
<protein>
    <submittedName>
        <fullName evidence="1">Uncharacterized protein</fullName>
    </submittedName>
</protein>
<comment type="caution">
    <text evidence="1">The sequence shown here is derived from an EMBL/GenBank/DDBJ whole genome shotgun (WGS) entry which is preliminary data.</text>
</comment>
<evidence type="ECO:0000313" key="2">
    <source>
        <dbReference type="Proteomes" id="UP001549099"/>
    </source>
</evidence>